<dbReference type="GO" id="GO:0036221">
    <property type="term" value="F:UTP diphosphatase activity"/>
    <property type="evidence" value="ECO:0007669"/>
    <property type="project" value="RHEA"/>
</dbReference>
<dbReference type="PANTHER" id="PTHR43213:SF5">
    <property type="entry name" value="BIFUNCTIONAL DTTP_UTP PYROPHOSPHATASE_METHYLTRANSFERASE PROTEIN-RELATED"/>
    <property type="match status" value="1"/>
</dbReference>
<protein>
    <recommendedName>
        <fullName evidence="3">dTTP/UTP pyrophosphatase</fullName>
        <shortName evidence="3">dTTPase/UTPase</shortName>
        <ecNumber evidence="3">3.6.1.9</ecNumber>
    </recommendedName>
    <alternativeName>
        <fullName evidence="3">Nucleoside triphosphate pyrophosphatase</fullName>
    </alternativeName>
    <alternativeName>
        <fullName evidence="3">Nucleotide pyrophosphatase</fullName>
        <shortName evidence="3">Nucleotide PPase</shortName>
    </alternativeName>
</protein>
<dbReference type="PANTHER" id="PTHR43213">
    <property type="entry name" value="BIFUNCTIONAL DTTP/UTP PYROPHOSPHATASE/METHYLTRANSFERASE PROTEIN-RELATED"/>
    <property type="match status" value="1"/>
</dbReference>
<dbReference type="STRING" id="1830138.SAMN05443507_12217"/>
<dbReference type="Pfam" id="PF02545">
    <property type="entry name" value="Maf"/>
    <property type="match status" value="1"/>
</dbReference>
<comment type="catalytic activity">
    <reaction evidence="3">
        <text>dTTP + H2O = dTMP + diphosphate + H(+)</text>
        <dbReference type="Rhea" id="RHEA:28534"/>
        <dbReference type="ChEBI" id="CHEBI:15377"/>
        <dbReference type="ChEBI" id="CHEBI:15378"/>
        <dbReference type="ChEBI" id="CHEBI:33019"/>
        <dbReference type="ChEBI" id="CHEBI:37568"/>
        <dbReference type="ChEBI" id="CHEBI:63528"/>
        <dbReference type="EC" id="3.6.1.9"/>
    </reaction>
</comment>
<comment type="catalytic activity">
    <reaction evidence="3">
        <text>UTP + H2O = UMP + diphosphate + H(+)</text>
        <dbReference type="Rhea" id="RHEA:29395"/>
        <dbReference type="ChEBI" id="CHEBI:15377"/>
        <dbReference type="ChEBI" id="CHEBI:15378"/>
        <dbReference type="ChEBI" id="CHEBI:33019"/>
        <dbReference type="ChEBI" id="CHEBI:46398"/>
        <dbReference type="ChEBI" id="CHEBI:57865"/>
        <dbReference type="EC" id="3.6.1.9"/>
    </reaction>
</comment>
<keyword evidence="3" id="KW-0546">Nucleotide metabolism</keyword>
<dbReference type="InterPro" id="IPR003697">
    <property type="entry name" value="Maf-like"/>
</dbReference>
<accession>A0A1M6V6E3</accession>
<dbReference type="GO" id="GO:0009117">
    <property type="term" value="P:nucleotide metabolic process"/>
    <property type="evidence" value="ECO:0007669"/>
    <property type="project" value="UniProtKB-KW"/>
</dbReference>
<dbReference type="HAMAP" id="MF_00528">
    <property type="entry name" value="Maf"/>
    <property type="match status" value="1"/>
</dbReference>
<evidence type="ECO:0000256" key="1">
    <source>
        <dbReference type="ARBA" id="ARBA00001968"/>
    </source>
</evidence>
<keyword evidence="5" id="KW-1185">Reference proteome</keyword>
<dbReference type="GO" id="GO:0036218">
    <property type="term" value="F:dTTP diphosphatase activity"/>
    <property type="evidence" value="ECO:0007669"/>
    <property type="project" value="RHEA"/>
</dbReference>
<evidence type="ECO:0000256" key="3">
    <source>
        <dbReference type="HAMAP-Rule" id="MF_00528"/>
    </source>
</evidence>
<comment type="subcellular location">
    <subcellularLocation>
        <location evidence="3">Cytoplasm</location>
    </subcellularLocation>
</comment>
<feature type="site" description="Important for substrate specificity" evidence="3">
    <location>
        <position position="18"/>
    </location>
</feature>
<sequence>MKNDSIRIHWLLGSSSQRRQAILDMLGQTYHIRPSHLDESFAKDYPPEKQVKLLAEAKAHAVYQQLQEEHFLIPTPNHQPWWIVTADTLVDLDGTAIGKPSDANEALATLMALSGRSHLVWTCIAIYDLKNHLLVSETDCAKVTFANIQREDFVRYIATGEPLDKAGAYAAQGMGAQFIEKVEGDFFTVMGLSPRVLWSLAKRIGYQEPLFSTFKS</sequence>
<dbReference type="AlphaFoldDB" id="A0A1M6V6E3"/>
<dbReference type="SUPFAM" id="SSF52972">
    <property type="entry name" value="ITPase-like"/>
    <property type="match status" value="1"/>
</dbReference>
<dbReference type="Gene3D" id="3.90.950.10">
    <property type="match status" value="1"/>
</dbReference>
<feature type="site" description="Important for substrate specificity" evidence="3">
    <location>
        <position position="172"/>
    </location>
</feature>
<dbReference type="EMBL" id="FRAF01000022">
    <property type="protein sequence ID" value="SHK76965.1"/>
    <property type="molecule type" value="Genomic_DNA"/>
</dbReference>
<dbReference type="OrthoDB" id="9807767at2"/>
<name>A0A1M6V6E3_9BACL</name>
<comment type="function">
    <text evidence="3">Nucleoside triphosphate pyrophosphatase that hydrolyzes dTTP and UTP. May have a dual role in cell division arrest and in preventing the incorporation of modified nucleotides into cellular nucleic acids.</text>
</comment>
<comment type="caution">
    <text evidence="3">Lacks conserved residue(s) required for the propagation of feature annotation.</text>
</comment>
<comment type="similarity">
    <text evidence="3">Belongs to the Maf family. YhdE subfamily.</text>
</comment>
<dbReference type="GO" id="GO:0005737">
    <property type="term" value="C:cytoplasm"/>
    <property type="evidence" value="ECO:0007669"/>
    <property type="project" value="UniProtKB-SubCell"/>
</dbReference>
<feature type="active site" description="Proton acceptor" evidence="3">
    <location>
        <position position="87"/>
    </location>
</feature>
<dbReference type="CDD" id="cd00555">
    <property type="entry name" value="Maf"/>
    <property type="match status" value="1"/>
</dbReference>
<dbReference type="NCBIfam" id="TIGR00172">
    <property type="entry name" value="maf"/>
    <property type="match status" value="1"/>
</dbReference>
<feature type="site" description="Important for substrate specificity" evidence="3">
    <location>
        <position position="88"/>
    </location>
</feature>
<evidence type="ECO:0000313" key="4">
    <source>
        <dbReference type="EMBL" id="SHK76965.1"/>
    </source>
</evidence>
<dbReference type="RefSeq" id="WP_083574318.1">
    <property type="nucleotide sequence ID" value="NZ_FRAF01000022.1"/>
</dbReference>
<organism evidence="4 5">
    <name type="scientific">Alicyclobacillus tolerans</name>
    <dbReference type="NCBI Taxonomy" id="90970"/>
    <lineage>
        <taxon>Bacteria</taxon>
        <taxon>Bacillati</taxon>
        <taxon>Bacillota</taxon>
        <taxon>Bacilli</taxon>
        <taxon>Bacillales</taxon>
        <taxon>Alicyclobacillaceae</taxon>
        <taxon>Alicyclobacillus</taxon>
    </lineage>
</organism>
<keyword evidence="2 3" id="KW-0378">Hydrolase</keyword>
<evidence type="ECO:0000256" key="2">
    <source>
        <dbReference type="ARBA" id="ARBA00022801"/>
    </source>
</evidence>
<gene>
    <name evidence="4" type="ORF">SAMN05443507_12217</name>
</gene>
<proteinExistence type="inferred from homology"/>
<evidence type="ECO:0000313" key="5">
    <source>
        <dbReference type="Proteomes" id="UP000184016"/>
    </source>
</evidence>
<reference evidence="5" key="1">
    <citation type="submission" date="2016-11" db="EMBL/GenBank/DDBJ databases">
        <authorList>
            <person name="Varghese N."/>
            <person name="Submissions S."/>
        </authorList>
    </citation>
    <scope>NUCLEOTIDE SEQUENCE [LARGE SCALE GENOMIC DNA]</scope>
    <source>
        <strain evidence="5">USBA-503</strain>
    </source>
</reference>
<dbReference type="PIRSF" id="PIRSF006305">
    <property type="entry name" value="Maf"/>
    <property type="match status" value="1"/>
</dbReference>
<keyword evidence="3" id="KW-0963">Cytoplasm</keyword>
<dbReference type="EC" id="3.6.1.9" evidence="3"/>
<comment type="cofactor">
    <cofactor evidence="1 3">
        <name>a divalent metal cation</name>
        <dbReference type="ChEBI" id="CHEBI:60240"/>
    </cofactor>
</comment>
<dbReference type="Proteomes" id="UP000184016">
    <property type="component" value="Unassembled WGS sequence"/>
</dbReference>
<dbReference type="InterPro" id="IPR029001">
    <property type="entry name" value="ITPase-like_fam"/>
</dbReference>